<evidence type="ECO:0000313" key="6">
    <source>
        <dbReference type="EMBL" id="CBN76719.1"/>
    </source>
</evidence>
<dbReference type="AlphaFoldDB" id="D8LBL0"/>
<dbReference type="EMBL" id="FN649726">
    <property type="protein sequence ID" value="CBN76719.1"/>
    <property type="molecule type" value="Genomic_DNA"/>
</dbReference>
<dbReference type="OMA" id="DHRVGFK"/>
<keyword evidence="3" id="KW-0648">Protein biosynthesis</keyword>
<keyword evidence="2" id="KW-0488">Methylation</keyword>
<dbReference type="OrthoDB" id="2019491at2759"/>
<dbReference type="PROSITE" id="PS00745">
    <property type="entry name" value="RF_PROK_I"/>
    <property type="match status" value="1"/>
</dbReference>
<dbReference type="Pfam" id="PF00472">
    <property type="entry name" value="RF-1"/>
    <property type="match status" value="1"/>
</dbReference>
<dbReference type="InterPro" id="IPR045853">
    <property type="entry name" value="Pep_chain_release_fac_I_sf"/>
</dbReference>
<organism evidence="6 7">
    <name type="scientific">Ectocarpus siliculosus</name>
    <name type="common">Brown alga</name>
    <name type="synonym">Conferva siliculosa</name>
    <dbReference type="NCBI Taxonomy" id="2880"/>
    <lineage>
        <taxon>Eukaryota</taxon>
        <taxon>Sar</taxon>
        <taxon>Stramenopiles</taxon>
        <taxon>Ochrophyta</taxon>
        <taxon>PX clade</taxon>
        <taxon>Phaeophyceae</taxon>
        <taxon>Ectocarpales</taxon>
        <taxon>Ectocarpaceae</taxon>
        <taxon>Ectocarpus</taxon>
    </lineage>
</organism>
<evidence type="ECO:0000256" key="4">
    <source>
        <dbReference type="SAM" id="Coils"/>
    </source>
</evidence>
<evidence type="ECO:0000256" key="1">
    <source>
        <dbReference type="ARBA" id="ARBA00010835"/>
    </source>
</evidence>
<comment type="similarity">
    <text evidence="1">Belongs to the prokaryotic/mitochondrial release factor family.</text>
</comment>
<dbReference type="Gene3D" id="3.30.160.20">
    <property type="match status" value="1"/>
</dbReference>
<accession>D8LBL0</accession>
<gene>
    <name evidence="6" type="ORF">Esi_0000_0527</name>
</gene>
<dbReference type="InterPro" id="IPR005139">
    <property type="entry name" value="PCRF"/>
</dbReference>
<evidence type="ECO:0000259" key="5">
    <source>
        <dbReference type="PROSITE" id="PS00745"/>
    </source>
</evidence>
<evidence type="ECO:0000313" key="7">
    <source>
        <dbReference type="Proteomes" id="UP000002630"/>
    </source>
</evidence>
<proteinExistence type="inferred from homology"/>
<evidence type="ECO:0000256" key="2">
    <source>
        <dbReference type="ARBA" id="ARBA00022481"/>
    </source>
</evidence>
<dbReference type="GO" id="GO:0003747">
    <property type="term" value="F:translation release factor activity"/>
    <property type="evidence" value="ECO:0007669"/>
    <property type="project" value="InterPro"/>
</dbReference>
<dbReference type="STRING" id="2880.D8LBL0"/>
<protein>
    <recommendedName>
        <fullName evidence="5">Prokaryotic-type class I peptide chain release factors domain-containing protein</fullName>
    </recommendedName>
</protein>
<dbReference type="InterPro" id="IPR000352">
    <property type="entry name" value="Pep_chain_release_fac_I"/>
</dbReference>
<keyword evidence="7" id="KW-1185">Reference proteome</keyword>
<keyword evidence="4" id="KW-0175">Coiled coil</keyword>
<dbReference type="GO" id="GO:0005737">
    <property type="term" value="C:cytoplasm"/>
    <property type="evidence" value="ECO:0007669"/>
    <property type="project" value="UniProtKB-ARBA"/>
</dbReference>
<feature type="coiled-coil region" evidence="4">
    <location>
        <begin position="42"/>
        <end position="69"/>
    </location>
</feature>
<dbReference type="Gene3D" id="6.10.140.1950">
    <property type="match status" value="1"/>
</dbReference>
<dbReference type="SUPFAM" id="SSF75620">
    <property type="entry name" value="Release factor"/>
    <property type="match status" value="1"/>
</dbReference>
<feature type="domain" description="Prokaryotic-type class I peptide chain release factors" evidence="5">
    <location>
        <begin position="228"/>
        <end position="244"/>
    </location>
</feature>
<dbReference type="Proteomes" id="UP000002630">
    <property type="component" value="Linkage Group LG01"/>
</dbReference>
<evidence type="ECO:0000256" key="3">
    <source>
        <dbReference type="ARBA" id="ARBA00022917"/>
    </source>
</evidence>
<dbReference type="EMBL" id="FN647682">
    <property type="protein sequence ID" value="CBN76719.1"/>
    <property type="molecule type" value="Genomic_DNA"/>
</dbReference>
<dbReference type="FunFam" id="3.30.160.20:FF:000004">
    <property type="entry name" value="Peptide chain release factor 1"/>
    <property type="match status" value="1"/>
</dbReference>
<reference evidence="6 7" key="1">
    <citation type="journal article" date="2010" name="Nature">
        <title>The Ectocarpus genome and the independent evolution of multicellularity in brown algae.</title>
        <authorList>
            <person name="Cock J.M."/>
            <person name="Sterck L."/>
            <person name="Rouze P."/>
            <person name="Scornet D."/>
            <person name="Allen A.E."/>
            <person name="Amoutzias G."/>
            <person name="Anthouard V."/>
            <person name="Artiguenave F."/>
            <person name="Aury J.M."/>
            <person name="Badger J.H."/>
            <person name="Beszteri B."/>
            <person name="Billiau K."/>
            <person name="Bonnet E."/>
            <person name="Bothwell J.H."/>
            <person name="Bowler C."/>
            <person name="Boyen C."/>
            <person name="Brownlee C."/>
            <person name="Carrano C.J."/>
            <person name="Charrier B."/>
            <person name="Cho G.Y."/>
            <person name="Coelho S.M."/>
            <person name="Collen J."/>
            <person name="Corre E."/>
            <person name="Da Silva C."/>
            <person name="Delage L."/>
            <person name="Delaroque N."/>
            <person name="Dittami S.M."/>
            <person name="Doulbeau S."/>
            <person name="Elias M."/>
            <person name="Farnham G."/>
            <person name="Gachon C.M."/>
            <person name="Gschloessl B."/>
            <person name="Heesch S."/>
            <person name="Jabbari K."/>
            <person name="Jubin C."/>
            <person name="Kawai H."/>
            <person name="Kimura K."/>
            <person name="Kloareg B."/>
            <person name="Kupper F.C."/>
            <person name="Lang D."/>
            <person name="Le Bail A."/>
            <person name="Leblanc C."/>
            <person name="Lerouge P."/>
            <person name="Lohr M."/>
            <person name="Lopez P.J."/>
            <person name="Martens C."/>
            <person name="Maumus F."/>
            <person name="Michel G."/>
            <person name="Miranda-Saavedra D."/>
            <person name="Morales J."/>
            <person name="Moreau H."/>
            <person name="Motomura T."/>
            <person name="Nagasato C."/>
            <person name="Napoli C.A."/>
            <person name="Nelson D.R."/>
            <person name="Nyvall-Collen P."/>
            <person name="Peters A.F."/>
            <person name="Pommier C."/>
            <person name="Potin P."/>
            <person name="Poulain J."/>
            <person name="Quesneville H."/>
            <person name="Read B."/>
            <person name="Rensing S.A."/>
            <person name="Ritter A."/>
            <person name="Rousvoal S."/>
            <person name="Samanta M."/>
            <person name="Samson G."/>
            <person name="Schroeder D.C."/>
            <person name="Segurens B."/>
            <person name="Strittmatter M."/>
            <person name="Tonon T."/>
            <person name="Tregear J.W."/>
            <person name="Valentin K."/>
            <person name="von Dassow P."/>
            <person name="Yamagishi T."/>
            <person name="Van de Peer Y."/>
            <person name="Wincker P."/>
        </authorList>
    </citation>
    <scope>NUCLEOTIDE SEQUENCE [LARGE SCALE GENOMIC DNA]</scope>
    <source>
        <strain evidence="7">Ec32 / CCAP1310/4</strain>
    </source>
</reference>
<dbReference type="Pfam" id="PF03462">
    <property type="entry name" value="PCRF"/>
    <property type="match status" value="1"/>
</dbReference>
<dbReference type="InterPro" id="IPR050057">
    <property type="entry name" value="Prokaryotic/Mito_RF"/>
</dbReference>
<dbReference type="eggNOG" id="KOG2726">
    <property type="taxonomic scope" value="Eukaryota"/>
</dbReference>
<dbReference type="PANTHER" id="PTHR43804">
    <property type="entry name" value="LD18447P"/>
    <property type="match status" value="1"/>
</dbReference>
<sequence length="364" mass="40606">MRQRLEHMKGRHEEIVESMTKGEVPVREMGSVGKELGRLEAVLDLQAKVEEKAAEIQDLEEVMQATNAGGAEADREMHGIAKEEHADCTAALEKLRLDLTSLLLPRDEGDSKNALLEVRSGSGGDEAAAFAKELFEMYRRFAELKGWKFEGMTCSSIDAGGYREASASIRGEDVYGSLKFENGVHRVQRVPSNSPRLHTSAASVVVMMEAEEMDLKLEQSDLRFEAFRASGAGGQHVNTTESAVRITHVPTGITASIQDERSQHSNKEKALKVLRSRVFEVRRDEIARKEAAVRASAVGSGDRSERIRTYNFPQDRITDHRANYSRHGWEAMMRGEMLGDFLEAMRDKTQSEQLKAAGLQQKQQ</sequence>
<dbReference type="InParanoid" id="D8LBL0"/>
<dbReference type="Gene3D" id="3.30.70.1660">
    <property type="match status" value="2"/>
</dbReference>
<dbReference type="PANTHER" id="PTHR43804:SF7">
    <property type="entry name" value="LD18447P"/>
    <property type="match status" value="1"/>
</dbReference>
<name>D8LBL0_ECTSI</name>
<dbReference type="FunCoup" id="D8LBL0">
    <property type="interactions" value="354"/>
</dbReference>
<dbReference type="SMART" id="SM00937">
    <property type="entry name" value="PCRF"/>
    <property type="match status" value="1"/>
</dbReference>